<organism evidence="1">
    <name type="scientific">marine sediment metagenome</name>
    <dbReference type="NCBI Taxonomy" id="412755"/>
    <lineage>
        <taxon>unclassified sequences</taxon>
        <taxon>metagenomes</taxon>
        <taxon>ecological metagenomes</taxon>
    </lineage>
</organism>
<gene>
    <name evidence="1" type="ORF">LCGC14_2842890</name>
</gene>
<evidence type="ECO:0000313" key="1">
    <source>
        <dbReference type="EMBL" id="KKK78508.1"/>
    </source>
</evidence>
<comment type="caution">
    <text evidence="1">The sequence shown here is derived from an EMBL/GenBank/DDBJ whole genome shotgun (WGS) entry which is preliminary data.</text>
</comment>
<reference evidence="1" key="1">
    <citation type="journal article" date="2015" name="Nature">
        <title>Complex archaea that bridge the gap between prokaryotes and eukaryotes.</title>
        <authorList>
            <person name="Spang A."/>
            <person name="Saw J.H."/>
            <person name="Jorgensen S.L."/>
            <person name="Zaremba-Niedzwiedzka K."/>
            <person name="Martijn J."/>
            <person name="Lind A.E."/>
            <person name="van Eijk R."/>
            <person name="Schleper C."/>
            <person name="Guy L."/>
            <person name="Ettema T.J."/>
        </authorList>
    </citation>
    <scope>NUCLEOTIDE SEQUENCE</scope>
</reference>
<name>A0A0F8YAU6_9ZZZZ</name>
<proteinExistence type="predicted"/>
<dbReference type="AlphaFoldDB" id="A0A0F8YAU6"/>
<protein>
    <submittedName>
        <fullName evidence="1">Uncharacterized protein</fullName>
    </submittedName>
</protein>
<dbReference type="EMBL" id="LAZR01054462">
    <property type="protein sequence ID" value="KKK78508.1"/>
    <property type="molecule type" value="Genomic_DNA"/>
</dbReference>
<accession>A0A0F8YAU6</accession>
<sequence length="74" mass="8756">MSKQKELFQEDVEETLDLLKKKISKEQGTLDRHIIKKNALIKSMEEERELLEKLYTMLPELQPELIKSVNEGEK</sequence>